<evidence type="ECO:0000256" key="12">
    <source>
        <dbReference type="HAMAP-Rule" id="MF_01844"/>
    </source>
</evidence>
<keyword evidence="10 12" id="KW-0472">Membrane</keyword>
<feature type="transmembrane region" description="Helical" evidence="12">
    <location>
        <begin position="94"/>
        <end position="111"/>
    </location>
</feature>
<keyword evidence="16" id="KW-1185">Reference proteome</keyword>
<dbReference type="KEGG" id="sfug:CNQ36_15390"/>
<dbReference type="Pfam" id="PF06965">
    <property type="entry name" value="Na_H_antiport_1"/>
    <property type="match status" value="1"/>
</dbReference>
<dbReference type="PROSITE" id="PS51352">
    <property type="entry name" value="THIOREDOXIN_2"/>
    <property type="match status" value="1"/>
</dbReference>
<reference evidence="15 16" key="1">
    <citation type="submission" date="2017-09" db="EMBL/GenBank/DDBJ databases">
        <authorList>
            <person name="Zhang H."/>
            <person name="Hu S."/>
            <person name="Xu J."/>
            <person name="He Z."/>
        </authorList>
    </citation>
    <scope>NUCLEOTIDE SEQUENCE [LARGE SCALE GENOMIC DNA]</scope>
    <source>
        <strain evidence="15 16">TXX3120</strain>
    </source>
</reference>
<comment type="subcellular location">
    <subcellularLocation>
        <location evidence="1">Cell inner membrane</location>
        <topology evidence="1">Multi-pass membrane protein</topology>
    </subcellularLocation>
    <subcellularLocation>
        <location evidence="12">Cell membrane</location>
        <topology evidence="12">Multi-pass membrane protein</topology>
    </subcellularLocation>
</comment>
<keyword evidence="7 12" id="KW-1133">Transmembrane helix</keyword>
<keyword evidence="8 12" id="KW-0915">Sodium</keyword>
<proteinExistence type="inferred from homology"/>
<keyword evidence="9 12" id="KW-0406">Ion transport</keyword>
<dbReference type="Pfam" id="PF13462">
    <property type="entry name" value="Thioredoxin_4"/>
    <property type="match status" value="1"/>
</dbReference>
<dbReference type="HAMAP" id="MF_01844">
    <property type="entry name" value="NhaA"/>
    <property type="match status" value="1"/>
</dbReference>
<keyword evidence="6 12" id="KW-0812">Transmembrane</keyword>
<dbReference type="InterPro" id="IPR012336">
    <property type="entry name" value="Thioredoxin-like_fold"/>
</dbReference>
<evidence type="ECO:0000256" key="10">
    <source>
        <dbReference type="ARBA" id="ARBA00023136"/>
    </source>
</evidence>
<dbReference type="AlphaFoldDB" id="A0A494UQ87"/>
<feature type="transmembrane region" description="Helical" evidence="12">
    <location>
        <begin position="422"/>
        <end position="442"/>
    </location>
</feature>
<feature type="transmembrane region" description="Helical" evidence="12">
    <location>
        <begin position="211"/>
        <end position="229"/>
    </location>
</feature>
<protein>
    <recommendedName>
        <fullName evidence="12">Na(+)/H(+) antiporter NhaA</fullName>
    </recommendedName>
    <alternativeName>
        <fullName evidence="12">Sodium/proton antiporter NhaA</fullName>
    </alternativeName>
</protein>
<dbReference type="NCBIfam" id="TIGR00773">
    <property type="entry name" value="NhaA"/>
    <property type="match status" value="1"/>
</dbReference>
<feature type="transmembrane region" description="Helical" evidence="12">
    <location>
        <begin position="317"/>
        <end position="335"/>
    </location>
</feature>
<dbReference type="Proteomes" id="UP000282170">
    <property type="component" value="Chromosome"/>
</dbReference>
<feature type="domain" description="Thioredoxin" evidence="14">
    <location>
        <begin position="440"/>
        <end position="626"/>
    </location>
</feature>
<keyword evidence="3 12" id="KW-0813">Transport</keyword>
<dbReference type="GO" id="GO:0015385">
    <property type="term" value="F:sodium:proton antiporter activity"/>
    <property type="evidence" value="ECO:0007669"/>
    <property type="project" value="UniProtKB-UniRule"/>
</dbReference>
<keyword evidence="4 12" id="KW-0050">Antiport</keyword>
<feature type="transmembrane region" description="Helical" evidence="12">
    <location>
        <begin position="35"/>
        <end position="58"/>
    </location>
</feature>
<evidence type="ECO:0000256" key="1">
    <source>
        <dbReference type="ARBA" id="ARBA00004429"/>
    </source>
</evidence>
<evidence type="ECO:0000256" key="13">
    <source>
        <dbReference type="SAM" id="MobiDB-lite"/>
    </source>
</evidence>
<evidence type="ECO:0000256" key="6">
    <source>
        <dbReference type="ARBA" id="ARBA00022692"/>
    </source>
</evidence>
<sequence length="635" mass="67895">MVRRKKTGDSQSQTESQSRSRTSELAGQLAAPVRAFMATEAGSAGLLLAAVAVALIWANSPWSEAYTSLWHTEASIAVGDARLSMDLSHWVNDGLMALFFFVIGLEVRYEISVGSLNDRRRIVIPGLAGLGGMLVPVLLYLAVAPGGEAAQAWGVVIGTDTAFMLGALAVVGPRFVTQLRVFLLAITVIDDIVAVTVIGLVYSGSISVPELIAALVLGVILSALTRFGVWHAAPYVLVVLVLWFAVLYAGLHASIAGMLGGLLIPSRNPSREGVDQATRLFRAFRQSPRADVGKTARKGLQKAVSVNERLQTMLHPWSSYVIVPVFALANAGVDLRDGVLTNALTSPLTWAVVVGLVAGKPLGIWGGAVLGARAGLGKLPTGVGQGHVLGGGALSGIGFTVSLLIVGLAFEDQVARTEATVGVLLAALFASLLGWLVFRLAARRGQTDADLPRYLDRPVDPEHDHILGPVDAPLTLVEYGDFECHFCARATGVTKELRQRFGDRFRYVFRHLPLPDVHPHAELAARAAVAAAAQGRFWEMHDLLYEHQDALEYEDTAGYAIDLGLDMERFLHDIDADRTAERVREDAASAEASGVRGAPTFFIGERRHTGPYDAGTLARELEEYAAAQSGAHRAD</sequence>
<feature type="compositionally biased region" description="Low complexity" evidence="13">
    <location>
        <begin position="10"/>
        <end position="24"/>
    </location>
</feature>
<evidence type="ECO:0000256" key="2">
    <source>
        <dbReference type="ARBA" id="ARBA00007006"/>
    </source>
</evidence>
<feature type="transmembrane region" description="Helical" evidence="12">
    <location>
        <begin position="123"/>
        <end position="143"/>
    </location>
</feature>
<evidence type="ECO:0000256" key="3">
    <source>
        <dbReference type="ARBA" id="ARBA00022448"/>
    </source>
</evidence>
<dbReference type="GO" id="GO:0005886">
    <property type="term" value="C:plasma membrane"/>
    <property type="evidence" value="ECO:0007669"/>
    <property type="project" value="UniProtKB-SubCell"/>
</dbReference>
<dbReference type="Gene3D" id="3.40.30.10">
    <property type="entry name" value="Glutaredoxin"/>
    <property type="match status" value="1"/>
</dbReference>
<comment type="function">
    <text evidence="12">Na(+)/H(+) antiporter that extrudes sodium in exchange for external protons.</text>
</comment>
<evidence type="ECO:0000313" key="15">
    <source>
        <dbReference type="EMBL" id="AYL36690.1"/>
    </source>
</evidence>
<evidence type="ECO:0000256" key="9">
    <source>
        <dbReference type="ARBA" id="ARBA00023065"/>
    </source>
</evidence>
<comment type="similarity">
    <text evidence="12">Belongs to the NhaA Na(+)/H(+) (TC 2.A.33) antiporter family.</text>
</comment>
<feature type="region of interest" description="Disordered" evidence="13">
    <location>
        <begin position="1"/>
        <end position="25"/>
    </location>
</feature>
<feature type="transmembrane region" description="Helical" evidence="12">
    <location>
        <begin position="388"/>
        <end position="410"/>
    </location>
</feature>
<feature type="transmembrane region" description="Helical" evidence="12">
    <location>
        <begin position="149"/>
        <end position="170"/>
    </location>
</feature>
<gene>
    <name evidence="12 15" type="primary">nhaA</name>
    <name evidence="15" type="ORF">CNQ36_15390</name>
</gene>
<dbReference type="Gene3D" id="1.20.1530.10">
    <property type="entry name" value="Na+/H+ antiporter like domain"/>
    <property type="match status" value="1"/>
</dbReference>
<dbReference type="EMBL" id="CP023407">
    <property type="protein sequence ID" value="AYL36690.1"/>
    <property type="molecule type" value="Genomic_DNA"/>
</dbReference>
<evidence type="ECO:0000313" key="16">
    <source>
        <dbReference type="Proteomes" id="UP000282170"/>
    </source>
</evidence>
<dbReference type="SUPFAM" id="SSF52833">
    <property type="entry name" value="Thioredoxin-like"/>
    <property type="match status" value="1"/>
</dbReference>
<evidence type="ECO:0000256" key="4">
    <source>
        <dbReference type="ARBA" id="ARBA00022449"/>
    </source>
</evidence>
<dbReference type="InterPro" id="IPR023171">
    <property type="entry name" value="Na/H_antiporter_dom_sf"/>
</dbReference>
<dbReference type="PANTHER" id="PTHR30341">
    <property type="entry name" value="SODIUM ION/PROTON ANTIPORTER NHAA-RELATED"/>
    <property type="match status" value="1"/>
</dbReference>
<evidence type="ECO:0000256" key="7">
    <source>
        <dbReference type="ARBA" id="ARBA00022989"/>
    </source>
</evidence>
<dbReference type="PANTHER" id="PTHR30341:SF0">
    <property type="entry name" value="NA(+)_H(+) ANTIPORTER NHAA"/>
    <property type="match status" value="1"/>
</dbReference>
<keyword evidence="11 12" id="KW-0739">Sodium transport</keyword>
<dbReference type="InterPro" id="IPR004670">
    <property type="entry name" value="NhaA"/>
</dbReference>
<name>A0A494UQ87_9ACTN</name>
<comment type="similarity">
    <text evidence="2">In the N-terminal section; belongs to the NhaA Na(+)/H(+) (TC 2.A.33) antiporter family.</text>
</comment>
<accession>A0A494UQ87</accession>
<evidence type="ECO:0000256" key="11">
    <source>
        <dbReference type="ARBA" id="ARBA00023201"/>
    </source>
</evidence>
<feature type="transmembrane region" description="Helical" evidence="12">
    <location>
        <begin position="182"/>
        <end position="205"/>
    </location>
</feature>
<comment type="catalytic activity">
    <reaction evidence="12">
        <text>Na(+)(in) + 2 H(+)(out) = Na(+)(out) + 2 H(+)(in)</text>
        <dbReference type="Rhea" id="RHEA:29251"/>
        <dbReference type="ChEBI" id="CHEBI:15378"/>
        <dbReference type="ChEBI" id="CHEBI:29101"/>
    </reaction>
</comment>
<feature type="transmembrane region" description="Helical" evidence="12">
    <location>
        <begin position="236"/>
        <end position="264"/>
    </location>
</feature>
<feature type="transmembrane region" description="Helical" evidence="12">
    <location>
        <begin position="347"/>
        <end position="368"/>
    </location>
</feature>
<dbReference type="InterPro" id="IPR013766">
    <property type="entry name" value="Thioredoxin_domain"/>
</dbReference>
<dbReference type="GeneID" id="93884209"/>
<dbReference type="GO" id="GO:0006885">
    <property type="term" value="P:regulation of pH"/>
    <property type="evidence" value="ECO:0007669"/>
    <property type="project" value="UniProtKB-UniRule"/>
</dbReference>
<keyword evidence="5 12" id="KW-1003">Cell membrane</keyword>
<dbReference type="InterPro" id="IPR036249">
    <property type="entry name" value="Thioredoxin-like_sf"/>
</dbReference>
<organism evidence="15 16">
    <name type="scientific">Streptomyces fungicidicus</name>
    <dbReference type="NCBI Taxonomy" id="68203"/>
    <lineage>
        <taxon>Bacteria</taxon>
        <taxon>Bacillati</taxon>
        <taxon>Actinomycetota</taxon>
        <taxon>Actinomycetes</taxon>
        <taxon>Kitasatosporales</taxon>
        <taxon>Streptomycetaceae</taxon>
        <taxon>Streptomyces</taxon>
    </lineage>
</organism>
<evidence type="ECO:0000256" key="5">
    <source>
        <dbReference type="ARBA" id="ARBA00022475"/>
    </source>
</evidence>
<dbReference type="RefSeq" id="WP_121546449.1">
    <property type="nucleotide sequence ID" value="NZ_CP023407.1"/>
</dbReference>
<evidence type="ECO:0000256" key="8">
    <source>
        <dbReference type="ARBA" id="ARBA00023053"/>
    </source>
</evidence>
<evidence type="ECO:0000259" key="14">
    <source>
        <dbReference type="PROSITE" id="PS51352"/>
    </source>
</evidence>